<feature type="domain" description="FAD-binding" evidence="1">
    <location>
        <begin position="23"/>
        <end position="365"/>
    </location>
</feature>
<dbReference type="AlphaFoldDB" id="A0A4R7S6H5"/>
<dbReference type="EMBL" id="SOCA01000002">
    <property type="protein sequence ID" value="TDU72797.1"/>
    <property type="molecule type" value="Genomic_DNA"/>
</dbReference>
<dbReference type="Pfam" id="PF01494">
    <property type="entry name" value="FAD_binding_3"/>
    <property type="match status" value="1"/>
</dbReference>
<dbReference type="Gene3D" id="3.50.50.60">
    <property type="entry name" value="FAD/NAD(P)-binding domain"/>
    <property type="match status" value="1"/>
</dbReference>
<reference evidence="2 3" key="1">
    <citation type="submission" date="2019-03" db="EMBL/GenBank/DDBJ databases">
        <title>Genomic Encyclopedia of Archaeal and Bacterial Type Strains, Phase II (KMG-II): from individual species to whole genera.</title>
        <authorList>
            <person name="Goeker M."/>
        </authorList>
    </citation>
    <scope>NUCLEOTIDE SEQUENCE [LARGE SCALE GENOMIC DNA]</scope>
    <source>
        <strain evidence="2 3">ATCC 25309</strain>
    </source>
</reference>
<keyword evidence="3" id="KW-1185">Reference proteome</keyword>
<gene>
    <name evidence="2" type="ORF">EI77_01262</name>
</gene>
<dbReference type="InterPro" id="IPR050816">
    <property type="entry name" value="Flavin-dep_Halogenase_NPB"/>
</dbReference>
<accession>A0A4R7S6H5</accession>
<organism evidence="2 3">
    <name type="scientific">Prosthecobacter fusiformis</name>
    <dbReference type="NCBI Taxonomy" id="48464"/>
    <lineage>
        <taxon>Bacteria</taxon>
        <taxon>Pseudomonadati</taxon>
        <taxon>Verrucomicrobiota</taxon>
        <taxon>Verrucomicrobiia</taxon>
        <taxon>Verrucomicrobiales</taxon>
        <taxon>Verrucomicrobiaceae</taxon>
        <taxon>Prosthecobacter</taxon>
    </lineage>
</organism>
<dbReference type="InterPro" id="IPR036188">
    <property type="entry name" value="FAD/NAD-bd_sf"/>
</dbReference>
<dbReference type="PANTHER" id="PTHR43747">
    <property type="entry name" value="FAD-BINDING PROTEIN"/>
    <property type="match status" value="1"/>
</dbReference>
<dbReference type="PRINTS" id="PR00420">
    <property type="entry name" value="RNGMNOXGNASE"/>
</dbReference>
<evidence type="ECO:0000259" key="1">
    <source>
        <dbReference type="Pfam" id="PF01494"/>
    </source>
</evidence>
<sequence length="434" mass="49485">MRITKSTFNSSASFPPLTHAQWDVIIIGGGPAGSTAATTLAQAGRRVLVLEKAKFPRFHVGESLLPYNRKIFEDLGVWDKIETAGFMVKRGAQFIMGNDSRSVRLDFSKGSFTEYPQSVQVERSKFDNLLLKHSREQGVEVREECLVLENKITEKEVNVRYQDAHGMEHTVTASFLMDASGLSNFTGTRESLREYYPGHKKIAIFGHFENLDMPQGEEDGDILIVRRENSWFWMIPLEKNKTSVGLVLDRADFQKLGQTPEQVYEEAVRNTPAVGKRFMEAVSLTSLHVVTDFSYRNERLISPRVVRIGDASGFIDPIFSSGVLLAMTSGQQGAQAVHEALTSGQAMTKGMRRYEKDNRARIAQYWEFIENFYRKHFAQIFFQPHPRMQMTCSINAVLAGRTRLSFAAWWRLRVFFILAWLNKRIPITPRIEVN</sequence>
<dbReference type="RefSeq" id="WP_133793918.1">
    <property type="nucleotide sequence ID" value="NZ_SOCA01000002.1"/>
</dbReference>
<dbReference type="GO" id="GO:0071949">
    <property type="term" value="F:FAD binding"/>
    <property type="evidence" value="ECO:0007669"/>
    <property type="project" value="InterPro"/>
</dbReference>
<protein>
    <submittedName>
        <fullName evidence="2">Flavin-dependent dehydrogenase</fullName>
    </submittedName>
</protein>
<name>A0A4R7S6H5_9BACT</name>
<dbReference type="PANTHER" id="PTHR43747:SF1">
    <property type="entry name" value="SLR1998 PROTEIN"/>
    <property type="match status" value="1"/>
</dbReference>
<evidence type="ECO:0000313" key="2">
    <source>
        <dbReference type="EMBL" id="TDU72797.1"/>
    </source>
</evidence>
<dbReference type="InterPro" id="IPR002938">
    <property type="entry name" value="FAD-bd"/>
</dbReference>
<dbReference type="SUPFAM" id="SSF51905">
    <property type="entry name" value="FAD/NAD(P)-binding domain"/>
    <property type="match status" value="1"/>
</dbReference>
<dbReference type="Proteomes" id="UP000295662">
    <property type="component" value="Unassembled WGS sequence"/>
</dbReference>
<evidence type="ECO:0000313" key="3">
    <source>
        <dbReference type="Proteomes" id="UP000295662"/>
    </source>
</evidence>
<dbReference type="OrthoDB" id="9806565at2"/>
<proteinExistence type="predicted"/>
<comment type="caution">
    <text evidence="2">The sequence shown here is derived from an EMBL/GenBank/DDBJ whole genome shotgun (WGS) entry which is preliminary data.</text>
</comment>